<keyword evidence="3" id="KW-1185">Reference proteome</keyword>
<evidence type="ECO:0000256" key="1">
    <source>
        <dbReference type="SAM" id="SignalP"/>
    </source>
</evidence>
<gene>
    <name evidence="2" type="ORF">QWZ03_16120</name>
</gene>
<reference evidence="2" key="2">
    <citation type="submission" date="2023-06" db="EMBL/GenBank/DDBJ databases">
        <authorList>
            <person name="Lucena T."/>
            <person name="Sun Q."/>
        </authorList>
    </citation>
    <scope>NUCLEOTIDE SEQUENCE</scope>
    <source>
        <strain evidence="2">CECT 7703</strain>
    </source>
</reference>
<dbReference type="Proteomes" id="UP001180081">
    <property type="component" value="Unassembled WGS sequence"/>
</dbReference>
<feature type="chain" id="PRO_5045918960" evidence="1">
    <location>
        <begin position="32"/>
        <end position="966"/>
    </location>
</feature>
<evidence type="ECO:0000313" key="2">
    <source>
        <dbReference type="EMBL" id="MDN3578295.1"/>
    </source>
</evidence>
<comment type="caution">
    <text evidence="2">The sequence shown here is derived from an EMBL/GenBank/DDBJ whole genome shotgun (WGS) entry which is preliminary data.</text>
</comment>
<keyword evidence="1" id="KW-0732">Signal</keyword>
<sequence length="966" mass="95937">MRSLHPRQTPHMRLRPLSLALVVMLSTTAFAVPTFNNTATTPNRAVGANVTQTLTLTPTAPNMPAVMAQAQTETVTISGTVTDGDTFSITLPGTATTITTTVAATDTPASMATELYDLIVAHADYISNTTYQVTDNTSGVLTFTATTPGTSFAMSFPADAANLATSSSTATIDGLETQANVPAVPAQSQIDTLTIGGSVDIGDVYNIALPGSGTVSFTATTTSTADVATGLNAAIQADSGVPYATQDYTTSVVGSDIVFTAKSAGTGWTLGATGSTNATAVAQVNTLTPASIMAGNTFAVTLNGTTYTFVATTTSATDVVNGLIAAIPNTTVTPTLNTGTLVLTANTPGTAFTATAAAVDVATAAQSTLTVGTPSLITAGTTSAILTLKDASSTSLFNVSASGATITSNSASCTVGTPTRSTTNGTVTATITAVSPGSCIIGATLNGSTAVTATQAVTVTAANTTINGGTGTIDGTGTVTGSANVTVTAGSSVDVSATGASGSTLTVDASSRPVSLNLGGSTPSVSVSTGSSGVVLNVRTSSGGQNVLAVSQGSATLSSGGGGGLLSVGGSGDSAVVLSTGSTGASINVSANSGGGTTVAVTSGTVTTPHTCGARPAIPTTPPSGSRSSAWNTYFSSVKVYQRELLAYSLCITQAGTVNLQRSLLSGRANMLTSSTLLLFKGETITYDSAGNEIGVTLADGGAGVAQTLSAIPTGMTLESIPVSIDGNPARLNGSYLGTEIVTTLSKELGIQLTRSANTPIGGMVMTAPDGTRIAGVPVGQLMVAPGVPSGLQSNGRMRVVVRGAVTELAPSLVSPSNFAAQLLAVDSQATGMVTADGLIKATVGGAKYVVRPAWTATPSTLNGFSYDSAGRLIHGDGSAQQTLYPAFANIDVVAATLSTIIGASVPAVDVDGSVTTTIGNVSYKLRAGYMLVNTPEAHATDTWWQDGSTFYINNQDGTAQSFSVE</sequence>
<dbReference type="EMBL" id="JAUFPU010000018">
    <property type="protein sequence ID" value="MDN3578295.1"/>
    <property type="molecule type" value="Genomic_DNA"/>
</dbReference>
<feature type="signal peptide" evidence="1">
    <location>
        <begin position="1"/>
        <end position="31"/>
    </location>
</feature>
<protein>
    <submittedName>
        <fullName evidence="2">Uncharacterized protein</fullName>
    </submittedName>
</protein>
<evidence type="ECO:0000313" key="3">
    <source>
        <dbReference type="Proteomes" id="UP001180081"/>
    </source>
</evidence>
<organism evidence="2 3">
    <name type="scientific">Chitinimonas viridis</name>
    <dbReference type="NCBI Taxonomy" id="664880"/>
    <lineage>
        <taxon>Bacteria</taxon>
        <taxon>Pseudomonadati</taxon>
        <taxon>Pseudomonadota</taxon>
        <taxon>Betaproteobacteria</taxon>
        <taxon>Neisseriales</taxon>
        <taxon>Chitinibacteraceae</taxon>
        <taxon>Chitinimonas</taxon>
    </lineage>
</organism>
<name>A0ABT8B8C8_9NEIS</name>
<dbReference type="RefSeq" id="WP_290333645.1">
    <property type="nucleotide sequence ID" value="NZ_JAUFPU010000018.1"/>
</dbReference>
<reference evidence="2" key="1">
    <citation type="journal article" date="2014" name="Int. J. Syst. Evol. Microbiol.">
        <title>Complete genome of a new Firmicutes species belonging to the dominant human colonic microbiota ('Ruminococcus bicirculans') reveals two chromosomes and a selective capacity to utilize plant glucans.</title>
        <authorList>
            <consortium name="NISC Comparative Sequencing Program"/>
            <person name="Wegmann U."/>
            <person name="Louis P."/>
            <person name="Goesmann A."/>
            <person name="Henrissat B."/>
            <person name="Duncan S.H."/>
            <person name="Flint H.J."/>
        </authorList>
    </citation>
    <scope>NUCLEOTIDE SEQUENCE</scope>
    <source>
        <strain evidence="2">CECT 7703</strain>
    </source>
</reference>
<accession>A0ABT8B8C8</accession>
<proteinExistence type="predicted"/>